<dbReference type="RefSeq" id="XP_005763048.1">
    <property type="nucleotide sequence ID" value="XM_005762991.1"/>
</dbReference>
<feature type="transmembrane region" description="Helical" evidence="2">
    <location>
        <begin position="867"/>
        <end position="887"/>
    </location>
</feature>
<reference evidence="3" key="2">
    <citation type="submission" date="2024-10" db="UniProtKB">
        <authorList>
            <consortium name="EnsemblProtists"/>
        </authorList>
    </citation>
    <scope>IDENTIFICATION</scope>
</reference>
<evidence type="ECO:0000256" key="1">
    <source>
        <dbReference type="SAM" id="MobiDB-lite"/>
    </source>
</evidence>
<organism evidence="3 4">
    <name type="scientific">Emiliania huxleyi (strain CCMP1516)</name>
    <dbReference type="NCBI Taxonomy" id="280463"/>
    <lineage>
        <taxon>Eukaryota</taxon>
        <taxon>Haptista</taxon>
        <taxon>Haptophyta</taxon>
        <taxon>Prymnesiophyceae</taxon>
        <taxon>Isochrysidales</taxon>
        <taxon>Noelaerhabdaceae</taxon>
        <taxon>Emiliania</taxon>
    </lineage>
</organism>
<dbReference type="EnsemblProtists" id="EOD10619">
    <property type="protein sequence ID" value="EOD10619"/>
    <property type="gene ID" value="EMIHUDRAFT_215347"/>
</dbReference>
<feature type="transmembrane region" description="Helical" evidence="2">
    <location>
        <begin position="613"/>
        <end position="638"/>
    </location>
</feature>
<dbReference type="AlphaFoldDB" id="A0A0D3IH84"/>
<feature type="region of interest" description="Disordered" evidence="1">
    <location>
        <begin position="912"/>
        <end position="950"/>
    </location>
</feature>
<dbReference type="Proteomes" id="UP000013827">
    <property type="component" value="Unassembled WGS sequence"/>
</dbReference>
<evidence type="ECO:0000313" key="3">
    <source>
        <dbReference type="EnsemblProtists" id="EOD10619"/>
    </source>
</evidence>
<feature type="transmembrane region" description="Helical" evidence="2">
    <location>
        <begin position="747"/>
        <end position="768"/>
    </location>
</feature>
<keyword evidence="4" id="KW-1185">Reference proteome</keyword>
<keyword evidence="2" id="KW-0472">Membrane</keyword>
<keyword evidence="2" id="KW-1133">Transmembrane helix</keyword>
<dbReference type="PaxDb" id="2903-EOD10619"/>
<evidence type="ECO:0000256" key="2">
    <source>
        <dbReference type="SAM" id="Phobius"/>
    </source>
</evidence>
<proteinExistence type="predicted"/>
<evidence type="ECO:0000313" key="4">
    <source>
        <dbReference type="Proteomes" id="UP000013827"/>
    </source>
</evidence>
<dbReference type="KEGG" id="ehx:EMIHUDRAFT_215347"/>
<keyword evidence="2" id="KW-0812">Transmembrane</keyword>
<reference evidence="4" key="1">
    <citation type="journal article" date="2013" name="Nature">
        <title>Pan genome of the phytoplankton Emiliania underpins its global distribution.</title>
        <authorList>
            <person name="Read B.A."/>
            <person name="Kegel J."/>
            <person name="Klute M.J."/>
            <person name="Kuo A."/>
            <person name="Lefebvre S.C."/>
            <person name="Maumus F."/>
            <person name="Mayer C."/>
            <person name="Miller J."/>
            <person name="Monier A."/>
            <person name="Salamov A."/>
            <person name="Young J."/>
            <person name="Aguilar M."/>
            <person name="Claverie J.M."/>
            <person name="Frickenhaus S."/>
            <person name="Gonzalez K."/>
            <person name="Herman E.K."/>
            <person name="Lin Y.C."/>
            <person name="Napier J."/>
            <person name="Ogata H."/>
            <person name="Sarno A.F."/>
            <person name="Shmutz J."/>
            <person name="Schroeder D."/>
            <person name="de Vargas C."/>
            <person name="Verret F."/>
            <person name="von Dassow P."/>
            <person name="Valentin K."/>
            <person name="Van de Peer Y."/>
            <person name="Wheeler G."/>
            <person name="Dacks J.B."/>
            <person name="Delwiche C.F."/>
            <person name="Dyhrman S.T."/>
            <person name="Glockner G."/>
            <person name="John U."/>
            <person name="Richards T."/>
            <person name="Worden A.Z."/>
            <person name="Zhang X."/>
            <person name="Grigoriev I.V."/>
            <person name="Allen A.E."/>
            <person name="Bidle K."/>
            <person name="Borodovsky M."/>
            <person name="Bowler C."/>
            <person name="Brownlee C."/>
            <person name="Cock J.M."/>
            <person name="Elias M."/>
            <person name="Gladyshev V.N."/>
            <person name="Groth M."/>
            <person name="Guda C."/>
            <person name="Hadaegh A."/>
            <person name="Iglesias-Rodriguez M.D."/>
            <person name="Jenkins J."/>
            <person name="Jones B.M."/>
            <person name="Lawson T."/>
            <person name="Leese F."/>
            <person name="Lindquist E."/>
            <person name="Lobanov A."/>
            <person name="Lomsadze A."/>
            <person name="Malik S.B."/>
            <person name="Marsh M.E."/>
            <person name="Mackinder L."/>
            <person name="Mock T."/>
            <person name="Mueller-Roeber B."/>
            <person name="Pagarete A."/>
            <person name="Parker M."/>
            <person name="Probert I."/>
            <person name="Quesneville H."/>
            <person name="Raines C."/>
            <person name="Rensing S.A."/>
            <person name="Riano-Pachon D.M."/>
            <person name="Richier S."/>
            <person name="Rokitta S."/>
            <person name="Shiraiwa Y."/>
            <person name="Soanes D.M."/>
            <person name="van der Giezen M."/>
            <person name="Wahlund T.M."/>
            <person name="Williams B."/>
            <person name="Wilson W."/>
            <person name="Wolfe G."/>
            <person name="Wurch L.L."/>
        </authorList>
    </citation>
    <scope>NUCLEOTIDE SEQUENCE</scope>
</reference>
<feature type="region of interest" description="Disordered" evidence="1">
    <location>
        <begin position="530"/>
        <end position="566"/>
    </location>
</feature>
<protein>
    <recommendedName>
        <fullName evidence="5">Apple domain-containing protein</fullName>
    </recommendedName>
</protein>
<dbReference type="HOGENOM" id="CLU_310027_0_0_1"/>
<name>A0A0D3IH84_EMIH1</name>
<feature type="transmembrane region" description="Helical" evidence="2">
    <location>
        <begin position="829"/>
        <end position="855"/>
    </location>
</feature>
<feature type="compositionally biased region" description="Low complexity" evidence="1">
    <location>
        <begin position="919"/>
        <end position="938"/>
    </location>
</feature>
<dbReference type="GeneID" id="17256854"/>
<accession>A0A0D3IH84</accession>
<evidence type="ECO:0008006" key="5">
    <source>
        <dbReference type="Google" id="ProtNLM"/>
    </source>
</evidence>
<sequence>MSTATILQSDFLRFGDGTHDSIAGAGVSGSTDALRQPFTRIDGQFTQLSYSSYPMSVALSIGGVQQEDCLRDSASTQTADFSGFLEDEDLGDGRRLGHGTISTSQTCAVSGEEAGTTISLTRAYSLRAPSSRSLAVSFTVSASAGSARDVRIWWGTRDDWVGETDQPAKAVGDLTSDGTFVVATDSTGNAVQITSGSEGVLLFSPDAGARALVARCCTFSNIVALDPETRFSGEVKNDGSYGLFLPLSEISEGDSATVTFAYAAGPVADLAAIGAAAYAAAESGGSGTYDEPRRKVGRVECERLCTDEAWCVAFEVFTEAGESLCELHTQPIATAKTSGQCGGLDCSGFRCYAKPTVAVSVAVSVVSAVVSSASASLASSIGSAGGSGAGATPLVLGVQRFAMLNGLAVNKSAAQAAVVGSMAWTKGSVDWFGRRATAGDYDTEAAPLGRRLDGIYGLGGNAALPEGLWALIEQLVTTAIALPLVLLLQYTGEISCGRDNIWYAHQATVDRASAVEVLVARGSSRLSAVEPRSSSLSSPRRRRNSSREREAAEAAKGPKSPPSPTTDGVRFIPLPSVFVFPNLLTVGLNILLTGLTEAAAALLAEQPEPIFCWPAYVVLGFVGLYVLVTLSVVLRFYYGGHRKELWVPARPQTVDEVHDPILRNVQRSTCRDCWRRLFNIIERYRGEMRSTSDFYSSLSAMLISRSSGGGLVGLIGITYDWLALVAQLVLAVLLGIGDVLEWNSSAAIIQVCSVLGFLLVLSLILFLLGPGADRYECAVTASNMLEKEGCVAIYLVRDVPMCPQASQYMLEGLATTMVLYYQAEDNGTALVLLLCAIFLPVVLQLYDGLIVAVVMRLRGHKKVTCKMWALAVLSVIVALPAAFLKLLGLDTGLTDVITDSVEAAADIAVGEATAEDADSSSSSLPRESGSGRRSSRLGFEQPLSPVNELY</sequence>